<evidence type="ECO:0000256" key="10">
    <source>
        <dbReference type="ARBA" id="ARBA00023315"/>
    </source>
</evidence>
<dbReference type="Pfam" id="PF13500">
    <property type="entry name" value="AAA_26"/>
    <property type="match status" value="1"/>
</dbReference>
<evidence type="ECO:0000256" key="7">
    <source>
        <dbReference type="ARBA" id="ARBA00021528"/>
    </source>
</evidence>
<comment type="subcellular location">
    <subcellularLocation>
        <location evidence="2 13">Cytoplasm</location>
    </subcellularLocation>
</comment>
<comment type="pathway">
    <text evidence="3 13">Metabolic intermediate biosynthesis; acetyl-CoA biosynthesis; acetyl-CoA from acetate: step 2/2.</text>
</comment>
<dbReference type="SUPFAM" id="SSF52540">
    <property type="entry name" value="P-loop containing nucleoside triphosphate hydrolases"/>
    <property type="match status" value="1"/>
</dbReference>
<dbReference type="InterPro" id="IPR010766">
    <property type="entry name" value="DRTGG"/>
</dbReference>
<dbReference type="RefSeq" id="WP_386256785.1">
    <property type="nucleotide sequence ID" value="NZ_JBHTRV010000027.1"/>
</dbReference>
<dbReference type="InterPro" id="IPR028979">
    <property type="entry name" value="Ser_kin/Pase_Hpr-like_N_sf"/>
</dbReference>
<dbReference type="PIRSF" id="PIRSF006107">
    <property type="entry name" value="PhpActrans_proteobac"/>
    <property type="match status" value="1"/>
</dbReference>
<comment type="caution">
    <text evidence="16">The sequence shown here is derived from an EMBL/GenBank/DDBJ whole genome shotgun (WGS) entry which is preliminary data.</text>
</comment>
<dbReference type="GO" id="GO:0008959">
    <property type="term" value="F:phosphate acetyltransferase activity"/>
    <property type="evidence" value="ECO:0007669"/>
    <property type="project" value="UniProtKB-EC"/>
</dbReference>
<dbReference type="InterPro" id="IPR004614">
    <property type="entry name" value="P_AcTrfase"/>
</dbReference>
<dbReference type="NCBIfam" id="TIGR00651">
    <property type="entry name" value="pta"/>
    <property type="match status" value="1"/>
</dbReference>
<accession>A0ABW6J1M4</accession>
<keyword evidence="8 13" id="KW-0963">Cytoplasm</keyword>
<evidence type="ECO:0000256" key="12">
    <source>
        <dbReference type="ARBA" id="ARBA00049955"/>
    </source>
</evidence>
<comment type="catalytic activity">
    <reaction evidence="1 13">
        <text>acetyl-CoA + phosphate = acetyl phosphate + CoA</text>
        <dbReference type="Rhea" id="RHEA:19521"/>
        <dbReference type="ChEBI" id="CHEBI:22191"/>
        <dbReference type="ChEBI" id="CHEBI:43474"/>
        <dbReference type="ChEBI" id="CHEBI:57287"/>
        <dbReference type="ChEBI" id="CHEBI:57288"/>
        <dbReference type="EC" id="2.3.1.8"/>
    </reaction>
</comment>
<comment type="similarity">
    <text evidence="5 13">In the N-terminal section; belongs to the CobB/CobQ family.</text>
</comment>
<evidence type="ECO:0000313" key="16">
    <source>
        <dbReference type="EMBL" id="MFE5983813.1"/>
    </source>
</evidence>
<dbReference type="EMBL" id="JBHTRV010000027">
    <property type="protein sequence ID" value="MFE5983813.1"/>
    <property type="molecule type" value="Genomic_DNA"/>
</dbReference>
<name>A0ABW6J1M4_STRWE</name>
<evidence type="ECO:0000256" key="6">
    <source>
        <dbReference type="ARBA" id="ARBA00012707"/>
    </source>
</evidence>
<dbReference type="SUPFAM" id="SSF75138">
    <property type="entry name" value="HprK N-terminal domain-like"/>
    <property type="match status" value="1"/>
</dbReference>
<dbReference type="InterPro" id="IPR042112">
    <property type="entry name" value="P_AcTrfase_dom2"/>
</dbReference>
<evidence type="ECO:0000256" key="5">
    <source>
        <dbReference type="ARBA" id="ARBA00009786"/>
    </source>
</evidence>
<dbReference type="PANTHER" id="PTHR43356">
    <property type="entry name" value="PHOSPHATE ACETYLTRANSFERASE"/>
    <property type="match status" value="1"/>
</dbReference>
<evidence type="ECO:0000256" key="11">
    <source>
        <dbReference type="ARBA" id="ARBA00031108"/>
    </source>
</evidence>
<dbReference type="Gene3D" id="3.40.1390.20">
    <property type="entry name" value="HprK N-terminal domain-like"/>
    <property type="match status" value="1"/>
</dbReference>
<proteinExistence type="inferred from homology"/>
<evidence type="ECO:0000256" key="4">
    <source>
        <dbReference type="ARBA" id="ARBA00008756"/>
    </source>
</evidence>
<dbReference type="InterPro" id="IPR027417">
    <property type="entry name" value="P-loop_NTPase"/>
</dbReference>
<dbReference type="Pfam" id="PF07085">
    <property type="entry name" value="DRTGG"/>
    <property type="match status" value="1"/>
</dbReference>
<evidence type="ECO:0000256" key="2">
    <source>
        <dbReference type="ARBA" id="ARBA00004496"/>
    </source>
</evidence>
<dbReference type="Pfam" id="PF01515">
    <property type="entry name" value="PTA_PTB"/>
    <property type="match status" value="1"/>
</dbReference>
<comment type="function">
    <text evidence="12 13">Involved in acetate metabolism.</text>
</comment>
<dbReference type="Proteomes" id="UP001600424">
    <property type="component" value="Unassembled WGS sequence"/>
</dbReference>
<dbReference type="InterPro" id="IPR016475">
    <property type="entry name" value="P-Actrans_bac"/>
</dbReference>
<comment type="domain">
    <text evidence="13">The N-terminal region seems to be important for proper quaternary structure. The C-terminal region contains the substrate-binding site.</text>
</comment>
<evidence type="ECO:0000256" key="1">
    <source>
        <dbReference type="ARBA" id="ARBA00000705"/>
    </source>
</evidence>
<dbReference type="EC" id="2.3.1.8" evidence="6 13"/>
<protein>
    <recommendedName>
        <fullName evidence="7 13">Phosphate acetyltransferase</fullName>
        <ecNumber evidence="6 13">2.3.1.8</ecNumber>
    </recommendedName>
    <alternativeName>
        <fullName evidence="11 13">Phosphotransacetylase</fullName>
    </alternativeName>
</protein>
<gene>
    <name evidence="16" type="primary">pta</name>
    <name evidence="16" type="ORF">ACFQ63_29495</name>
</gene>
<comment type="similarity">
    <text evidence="4 13">In the C-terminal section; belongs to the phosphate acetyltransferase and butyryltransferase family.</text>
</comment>
<keyword evidence="9 13" id="KW-0808">Transferase</keyword>
<evidence type="ECO:0000256" key="13">
    <source>
        <dbReference type="PIRNR" id="PIRNR006107"/>
    </source>
</evidence>
<dbReference type="Gene3D" id="3.40.50.300">
    <property type="entry name" value="P-loop containing nucleotide triphosphate hydrolases"/>
    <property type="match status" value="1"/>
</dbReference>
<dbReference type="NCBIfam" id="NF004167">
    <property type="entry name" value="PRK05632.1"/>
    <property type="match status" value="1"/>
</dbReference>
<dbReference type="NCBIfam" id="NF007233">
    <property type="entry name" value="PRK09653.1"/>
    <property type="match status" value="1"/>
</dbReference>
<dbReference type="InterPro" id="IPR002505">
    <property type="entry name" value="PTA_PTB"/>
</dbReference>
<dbReference type="InterPro" id="IPR042113">
    <property type="entry name" value="P_AcTrfase_dom1"/>
</dbReference>
<sequence length="696" mass="74033">MTRSVYVTGIDRGDGRQVVELGVMELLTRQVDRVGVFRPLVHDGPDRLFDLLRTRYRLSQDPSTVYGMDYHEASALQAERGTDALVSELVDRFHAVTRDYEVVLVLGTDFAATQLPDELALNARLANEFGASVIPVVGGKGQPAESVRAEARNAYRAYDGLGCDVLAMVVNRVAGEDLTALERLATRVPVPCYVLPDDPALAAPTVAQITHALGASVVLGDDAGLARDALDFVFGGAMLPNFLKALTPGCLVVTPGDRADLVVGALAAHSAGTPPIAGVLLTLDERPGDEILTLAARLAPGTPVISVPGNSFPTAAELFALEGKLNAATPRKAETAIGLFERHVDTADLLKRISVARSGRVTPMMFEHELLEQARADRRRVVLPEGTEERVLRAADVLIRRDVCDLTLLGDVEVIRKKAADLSVELRDTQLIDPQTSQMRDSFAEKYAALRAHKGVTVELAYDVVSDVNYFGTLMVQEGLADGMVSGSVHSTAATIRPAFEIIKTKPDASIVSSVFFMCLADKVLVYGDCAVNPDPDAEQLADIAAQSAATAARFGVEPRIAMLSYSTGTSGSGADVDKVREATKLVREAHPELRIEGPIQYDAAVEPSVAATKLPDSEVAGQASVLIFPDLNTGNNTYKAVQRSAGAVAVGPVLQGLRKPVNDLSRGALVSDIVNTVAITAIQSQVPSQGQELPA</sequence>
<dbReference type="InterPro" id="IPR050500">
    <property type="entry name" value="Phos_Acetyltrans/Butyryltrans"/>
</dbReference>
<reference evidence="16 17" key="1">
    <citation type="submission" date="2024-09" db="EMBL/GenBank/DDBJ databases">
        <title>The Natural Products Discovery Center: Release of the First 8490 Sequenced Strains for Exploring Actinobacteria Biosynthetic Diversity.</title>
        <authorList>
            <person name="Kalkreuter E."/>
            <person name="Kautsar S.A."/>
            <person name="Yang D."/>
            <person name="Bader C.D."/>
            <person name="Teijaro C.N."/>
            <person name="Fluegel L."/>
            <person name="Davis C.M."/>
            <person name="Simpson J.R."/>
            <person name="Lauterbach L."/>
            <person name="Steele A.D."/>
            <person name="Gui C."/>
            <person name="Meng S."/>
            <person name="Li G."/>
            <person name="Viehrig K."/>
            <person name="Ye F."/>
            <person name="Su P."/>
            <person name="Kiefer A.F."/>
            <person name="Nichols A."/>
            <person name="Cepeda A.J."/>
            <person name="Yan W."/>
            <person name="Fan B."/>
            <person name="Jiang Y."/>
            <person name="Adhikari A."/>
            <person name="Zheng C.-J."/>
            <person name="Schuster L."/>
            <person name="Cowan T.M."/>
            <person name="Smanski M.J."/>
            <person name="Chevrette M.G."/>
            <person name="De Carvalho L.P.S."/>
            <person name="Shen B."/>
        </authorList>
    </citation>
    <scope>NUCLEOTIDE SEQUENCE [LARGE SCALE GENOMIC DNA]</scope>
    <source>
        <strain evidence="16 17">NPDC056472</strain>
    </source>
</reference>
<organism evidence="16 17">
    <name type="scientific">Streptomyces wedmorensis</name>
    <dbReference type="NCBI Taxonomy" id="43759"/>
    <lineage>
        <taxon>Bacteria</taxon>
        <taxon>Bacillati</taxon>
        <taxon>Actinomycetota</taxon>
        <taxon>Actinomycetes</taxon>
        <taxon>Kitasatosporales</taxon>
        <taxon>Streptomycetaceae</taxon>
        <taxon>Streptomyces</taxon>
    </lineage>
</organism>
<evidence type="ECO:0000256" key="9">
    <source>
        <dbReference type="ARBA" id="ARBA00022679"/>
    </source>
</evidence>
<keyword evidence="10 13" id="KW-0012">Acyltransferase</keyword>
<dbReference type="Gene3D" id="3.40.50.10950">
    <property type="match status" value="1"/>
</dbReference>
<evidence type="ECO:0000256" key="8">
    <source>
        <dbReference type="ARBA" id="ARBA00022490"/>
    </source>
</evidence>
<feature type="domain" description="DRTGG" evidence="15">
    <location>
        <begin position="208"/>
        <end position="318"/>
    </location>
</feature>
<evidence type="ECO:0000256" key="3">
    <source>
        <dbReference type="ARBA" id="ARBA00004989"/>
    </source>
</evidence>
<dbReference type="SUPFAM" id="SSF53659">
    <property type="entry name" value="Isocitrate/Isopropylmalate dehydrogenase-like"/>
    <property type="match status" value="1"/>
</dbReference>
<evidence type="ECO:0000259" key="14">
    <source>
        <dbReference type="Pfam" id="PF01515"/>
    </source>
</evidence>
<dbReference type="PANTHER" id="PTHR43356:SF3">
    <property type="entry name" value="PHOSPHATE ACETYLTRANSFERASE"/>
    <property type="match status" value="1"/>
</dbReference>
<evidence type="ECO:0000313" key="17">
    <source>
        <dbReference type="Proteomes" id="UP001600424"/>
    </source>
</evidence>
<feature type="domain" description="Phosphate acetyl/butaryl transferase" evidence="14">
    <location>
        <begin position="365"/>
        <end position="682"/>
    </location>
</feature>
<evidence type="ECO:0000259" key="15">
    <source>
        <dbReference type="Pfam" id="PF07085"/>
    </source>
</evidence>
<dbReference type="CDD" id="cd03109">
    <property type="entry name" value="DTBS"/>
    <property type="match status" value="1"/>
</dbReference>
<keyword evidence="17" id="KW-1185">Reference proteome</keyword>
<dbReference type="Gene3D" id="3.40.50.10750">
    <property type="entry name" value="Isocitrate/Isopropylmalate dehydrogenase-like"/>
    <property type="match status" value="1"/>
</dbReference>